<evidence type="ECO:0000313" key="2">
    <source>
        <dbReference type="EMBL" id="PHQ27981.1"/>
    </source>
</evidence>
<dbReference type="EMBL" id="NQXA01000023">
    <property type="protein sequence ID" value="PHQ27981.1"/>
    <property type="molecule type" value="Genomic_DNA"/>
</dbReference>
<dbReference type="InterPro" id="IPR014729">
    <property type="entry name" value="Rossmann-like_a/b/a_fold"/>
</dbReference>
<protein>
    <submittedName>
        <fullName evidence="2">Phosphoadenosine phosphosulfate reductase</fullName>
    </submittedName>
</protein>
<dbReference type="Gene3D" id="3.40.50.620">
    <property type="entry name" value="HUPs"/>
    <property type="match status" value="1"/>
</dbReference>
<organism evidence="2 3">
    <name type="scientific">Leeuwenhoekiella nanhaiensis</name>
    <dbReference type="NCBI Taxonomy" id="1655491"/>
    <lineage>
        <taxon>Bacteria</taxon>
        <taxon>Pseudomonadati</taxon>
        <taxon>Bacteroidota</taxon>
        <taxon>Flavobacteriia</taxon>
        <taxon>Flavobacteriales</taxon>
        <taxon>Flavobacteriaceae</taxon>
        <taxon>Leeuwenhoekiella</taxon>
    </lineage>
</organism>
<sequence length="376" mass="43523">MKVKHVLGISGGKDSAALALYLKNLYPTLDVDYYSCDTGKELKETYELIEALNSRLGKDIKTIFAVEPEKETPYKTTFDHFLAEYGGYLPSSTARWCTKKLKLEPFEKYIGDEPTISYVGIRGDENREGYISKKTNVQSIFPFRKNIWSEDVIKEVLANNNIPKIAKLYNSLSPNHLKEDILNRVNQPISPSFRQGQKLEFLLNSDVKLFNRVVFEYLKENTNYPVGLLEEFPLIDNDEVLVLDDIFKILDESGVGIPAYYIKKSYQVEIDGKIETGTYSRSRSGCFFCFYQQKIEWVWLLENHPALFKKAMVYEKDGYNWMDSETLEELSKPERVKAIKKEHFTRMKRQLSKRTTNSWKDEIIEAEGLGCASCFI</sequence>
<keyword evidence="3" id="KW-1185">Reference proteome</keyword>
<dbReference type="Proteomes" id="UP000229433">
    <property type="component" value="Unassembled WGS sequence"/>
</dbReference>
<reference evidence="2 3" key="1">
    <citation type="submission" date="2017-08" db="EMBL/GenBank/DDBJ databases">
        <title>The whole genome shortgun sequences of strain Leeuwenhoekiella nanhaiensis G18 from the South China Sea.</title>
        <authorList>
            <person name="Liu Q."/>
        </authorList>
    </citation>
    <scope>NUCLEOTIDE SEQUENCE [LARGE SCALE GENOMIC DNA]</scope>
    <source>
        <strain evidence="2 3">G18</strain>
    </source>
</reference>
<dbReference type="RefSeq" id="WP_099647580.1">
    <property type="nucleotide sequence ID" value="NZ_KZ319303.1"/>
</dbReference>
<dbReference type="InterPro" id="IPR002500">
    <property type="entry name" value="PAPS_reduct_dom"/>
</dbReference>
<dbReference type="Pfam" id="PF01507">
    <property type="entry name" value="PAPS_reduct"/>
    <property type="match status" value="1"/>
</dbReference>
<evidence type="ECO:0000313" key="3">
    <source>
        <dbReference type="Proteomes" id="UP000229433"/>
    </source>
</evidence>
<name>A0A2G1VMJ2_9FLAO</name>
<comment type="caution">
    <text evidence="2">The sequence shown here is derived from an EMBL/GenBank/DDBJ whole genome shotgun (WGS) entry which is preliminary data.</text>
</comment>
<evidence type="ECO:0000259" key="1">
    <source>
        <dbReference type="Pfam" id="PF01507"/>
    </source>
</evidence>
<dbReference type="SUPFAM" id="SSF52402">
    <property type="entry name" value="Adenine nucleotide alpha hydrolases-like"/>
    <property type="match status" value="1"/>
</dbReference>
<proteinExistence type="predicted"/>
<feature type="domain" description="Phosphoadenosine phosphosulphate reductase" evidence="1">
    <location>
        <begin position="5"/>
        <end position="169"/>
    </location>
</feature>
<gene>
    <name evidence="2" type="ORF">CJ305_17395</name>
</gene>
<dbReference type="OrthoDB" id="9774475at2"/>
<accession>A0A2G1VMJ2</accession>
<dbReference type="AlphaFoldDB" id="A0A2G1VMJ2"/>
<dbReference type="GO" id="GO:0003824">
    <property type="term" value="F:catalytic activity"/>
    <property type="evidence" value="ECO:0007669"/>
    <property type="project" value="InterPro"/>
</dbReference>